<dbReference type="GO" id="GO:0016020">
    <property type="term" value="C:membrane"/>
    <property type="evidence" value="ECO:0007669"/>
    <property type="project" value="UniProtKB-SubCell"/>
</dbReference>
<feature type="transmembrane region" description="Helical" evidence="7">
    <location>
        <begin position="288"/>
        <end position="314"/>
    </location>
</feature>
<accession>A0A7S1KNW3</accession>
<feature type="transmembrane region" description="Helical" evidence="7">
    <location>
        <begin position="106"/>
        <end position="127"/>
    </location>
</feature>
<proteinExistence type="inferred from homology"/>
<feature type="transmembrane region" description="Helical" evidence="7">
    <location>
        <begin position="254"/>
        <end position="276"/>
    </location>
</feature>
<dbReference type="Pfam" id="PF07690">
    <property type="entry name" value="MFS_1"/>
    <property type="match status" value="1"/>
</dbReference>
<dbReference type="InterPro" id="IPR036259">
    <property type="entry name" value="MFS_trans_sf"/>
</dbReference>
<dbReference type="SUPFAM" id="SSF103473">
    <property type="entry name" value="MFS general substrate transporter"/>
    <property type="match status" value="1"/>
</dbReference>
<evidence type="ECO:0000256" key="3">
    <source>
        <dbReference type="ARBA" id="ARBA00022692"/>
    </source>
</evidence>
<feature type="transmembrane region" description="Helical" evidence="7">
    <location>
        <begin position="168"/>
        <end position="187"/>
    </location>
</feature>
<keyword evidence="4 7" id="KW-1133">Transmembrane helix</keyword>
<evidence type="ECO:0000256" key="7">
    <source>
        <dbReference type="SAM" id="Phobius"/>
    </source>
</evidence>
<dbReference type="PROSITE" id="PS50850">
    <property type="entry name" value="MFS"/>
    <property type="match status" value="1"/>
</dbReference>
<feature type="transmembrane region" description="Helical" evidence="7">
    <location>
        <begin position="335"/>
        <end position="355"/>
    </location>
</feature>
<evidence type="ECO:0000256" key="2">
    <source>
        <dbReference type="ARBA" id="ARBA00022448"/>
    </source>
</evidence>
<keyword evidence="2" id="KW-0813">Transport</keyword>
<evidence type="ECO:0000256" key="5">
    <source>
        <dbReference type="ARBA" id="ARBA00023136"/>
    </source>
</evidence>
<feature type="transmembrane region" description="Helical" evidence="7">
    <location>
        <begin position="49"/>
        <end position="67"/>
    </location>
</feature>
<dbReference type="Gene3D" id="1.20.1250.20">
    <property type="entry name" value="MFS general substrate transporter like domains"/>
    <property type="match status" value="1"/>
</dbReference>
<organism evidence="9">
    <name type="scientific">Percolomonas cosmopolitus</name>
    <dbReference type="NCBI Taxonomy" id="63605"/>
    <lineage>
        <taxon>Eukaryota</taxon>
        <taxon>Discoba</taxon>
        <taxon>Heterolobosea</taxon>
        <taxon>Tetramitia</taxon>
        <taxon>Eutetramitia</taxon>
        <taxon>Percolomonadidae</taxon>
        <taxon>Percolomonas</taxon>
    </lineage>
</organism>
<evidence type="ECO:0000256" key="1">
    <source>
        <dbReference type="ARBA" id="ARBA00004141"/>
    </source>
</evidence>
<comment type="similarity">
    <text evidence="6">Belongs to the major facilitator superfamily. Spinster (TC 2.A.1.49) family.</text>
</comment>
<evidence type="ECO:0000256" key="6">
    <source>
        <dbReference type="ARBA" id="ARBA00024338"/>
    </source>
</evidence>
<dbReference type="InterPro" id="IPR020846">
    <property type="entry name" value="MFS_dom"/>
</dbReference>
<feature type="transmembrane region" description="Helical" evidence="7">
    <location>
        <begin position="444"/>
        <end position="471"/>
    </location>
</feature>
<sequence length="502" mass="55188">MIQISSYFYLFSVLILVLINLLIYFDRGAIAATASLISDTFELGTVEEGIISSAFMVGYVLCSPLFAQLPSCLGNSKFVIIFGLGVWVCACLVLMISHWIPGKFGYAALLIGRILAGIGESAFAPLAPTILDDISPVKWSTTIITLYFACIPVGIALGYGVAGGIGEFIGWQWVFLVQALLMLALLIPTCCAPTRMHPTKLALNEEHARKSDQGGASTEELFQIRESSEKQMKREKKKTRNIFLNMFQLVKNPIYMFNVLGGTVYTGVIGALAFWGPSFFSEHLEIDLFYANLTFSVLSVVIGLSATWVGGAMLSCLIGNRERNVALIKGRKTSYSLLCCFLCLTLAAPLGLVAFVSTNTYVCFTAIAIGEFFLFMITSPMNVSILSSVPDTLRDFAMSVDIFLIHFLGDFPSPSLVGAAASVLEKAIASYHDGDTLGGRTNKQIAFAITMGFLWSFLALGIVFFFVAWFLSFRKYRKESRMEKYQEIEVDISDDELQSTRD</sequence>
<gene>
    <name evidence="9" type="ORF">PCOS0759_LOCUS1376</name>
</gene>
<feature type="domain" description="Major facilitator superfamily (MFS) profile" evidence="8">
    <location>
        <begin position="12"/>
        <end position="476"/>
    </location>
</feature>
<dbReference type="GO" id="GO:0022857">
    <property type="term" value="F:transmembrane transporter activity"/>
    <property type="evidence" value="ECO:0007669"/>
    <property type="project" value="InterPro"/>
</dbReference>
<name>A0A7S1KNW3_9EUKA</name>
<comment type="subcellular location">
    <subcellularLocation>
        <location evidence="1">Membrane</location>
        <topology evidence="1">Multi-pass membrane protein</topology>
    </subcellularLocation>
</comment>
<feature type="transmembrane region" description="Helical" evidence="7">
    <location>
        <begin position="7"/>
        <end position="25"/>
    </location>
</feature>
<keyword evidence="5 7" id="KW-0472">Membrane</keyword>
<evidence type="ECO:0000313" key="9">
    <source>
        <dbReference type="EMBL" id="CAD9078144.1"/>
    </source>
</evidence>
<dbReference type="PANTHER" id="PTHR23505">
    <property type="entry name" value="SPINSTER"/>
    <property type="match status" value="1"/>
</dbReference>
<feature type="transmembrane region" description="Helical" evidence="7">
    <location>
        <begin position="139"/>
        <end position="162"/>
    </location>
</feature>
<evidence type="ECO:0000256" key="4">
    <source>
        <dbReference type="ARBA" id="ARBA00022989"/>
    </source>
</evidence>
<feature type="transmembrane region" description="Helical" evidence="7">
    <location>
        <begin position="79"/>
        <end position="100"/>
    </location>
</feature>
<dbReference type="InterPro" id="IPR011701">
    <property type="entry name" value="MFS"/>
</dbReference>
<dbReference type="EMBL" id="HBGD01001654">
    <property type="protein sequence ID" value="CAD9078144.1"/>
    <property type="molecule type" value="Transcribed_RNA"/>
</dbReference>
<dbReference type="PANTHER" id="PTHR23505:SF79">
    <property type="entry name" value="PROTEIN SPINSTER"/>
    <property type="match status" value="1"/>
</dbReference>
<keyword evidence="3 7" id="KW-0812">Transmembrane</keyword>
<evidence type="ECO:0000259" key="8">
    <source>
        <dbReference type="PROSITE" id="PS50850"/>
    </source>
</evidence>
<protein>
    <recommendedName>
        <fullName evidence="8">Major facilitator superfamily (MFS) profile domain-containing protein</fullName>
    </recommendedName>
</protein>
<dbReference type="AlphaFoldDB" id="A0A7S1KNW3"/>
<feature type="transmembrane region" description="Helical" evidence="7">
    <location>
        <begin position="402"/>
        <end position="424"/>
    </location>
</feature>
<feature type="transmembrane region" description="Helical" evidence="7">
    <location>
        <begin position="361"/>
        <end position="381"/>
    </location>
</feature>
<reference evidence="9" key="1">
    <citation type="submission" date="2021-01" db="EMBL/GenBank/DDBJ databases">
        <authorList>
            <person name="Corre E."/>
            <person name="Pelletier E."/>
            <person name="Niang G."/>
            <person name="Scheremetjew M."/>
            <person name="Finn R."/>
            <person name="Kale V."/>
            <person name="Holt S."/>
            <person name="Cochrane G."/>
            <person name="Meng A."/>
            <person name="Brown T."/>
            <person name="Cohen L."/>
        </authorList>
    </citation>
    <scope>NUCLEOTIDE SEQUENCE</scope>
    <source>
        <strain evidence="9">WS</strain>
    </source>
</reference>
<dbReference type="InterPro" id="IPR044770">
    <property type="entry name" value="MFS_spinster-like"/>
</dbReference>